<reference evidence="4 5" key="2">
    <citation type="submission" date="2019-09" db="EMBL/GenBank/DDBJ databases">
        <authorList>
            <person name="Jin C."/>
        </authorList>
    </citation>
    <scope>NUCLEOTIDE SEQUENCE [LARGE SCALE GENOMIC DNA]</scope>
    <source>
        <strain evidence="4 5">AN110305</strain>
    </source>
</reference>
<comment type="similarity">
    <text evidence="1">Belongs to the short-chain dehydrogenases/reductases (SDR) family.</text>
</comment>
<dbReference type="GO" id="GO:0016491">
    <property type="term" value="F:oxidoreductase activity"/>
    <property type="evidence" value="ECO:0007669"/>
    <property type="project" value="UniProtKB-KW"/>
</dbReference>
<evidence type="ECO:0000313" key="5">
    <source>
        <dbReference type="Proteomes" id="UP000323454"/>
    </source>
</evidence>
<dbReference type="PANTHER" id="PTHR43477">
    <property type="entry name" value="DIHYDROANTICAPSIN 7-DEHYDROGENASE"/>
    <property type="match status" value="1"/>
</dbReference>
<comment type="caution">
    <text evidence="4">The sequence shown here is derived from an EMBL/GenBank/DDBJ whole genome shotgun (WGS) entry which is preliminary data.</text>
</comment>
<protein>
    <submittedName>
        <fullName evidence="4">SDR family oxidoreductase</fullName>
    </submittedName>
</protein>
<reference evidence="4 5" key="1">
    <citation type="submission" date="2019-09" db="EMBL/GenBank/DDBJ databases">
        <title>Goodfellowia gen. nov., a new genus of the Pseudonocardineae related to Actinoalloteichus, containing Goodfellowia coeruleoviolacea gen. nov., comb. nov. gen. nov., comb. nov.</title>
        <authorList>
            <person name="Labeda D."/>
        </authorList>
    </citation>
    <scope>NUCLEOTIDE SEQUENCE [LARGE SCALE GENOMIC DNA]</scope>
    <source>
        <strain evidence="4 5">AN110305</strain>
    </source>
</reference>
<evidence type="ECO:0000256" key="1">
    <source>
        <dbReference type="ARBA" id="ARBA00006484"/>
    </source>
</evidence>
<dbReference type="Gene3D" id="3.40.50.720">
    <property type="entry name" value="NAD(P)-binding Rossmann-like Domain"/>
    <property type="match status" value="1"/>
</dbReference>
<dbReference type="EMBL" id="VUOB01000001">
    <property type="protein sequence ID" value="KAA2267074.1"/>
    <property type="molecule type" value="Genomic_DNA"/>
</dbReference>
<dbReference type="RefSeq" id="WP_149847383.1">
    <property type="nucleotide sequence ID" value="NZ_VUOB01000001.1"/>
</dbReference>
<dbReference type="InterPro" id="IPR036291">
    <property type="entry name" value="NAD(P)-bd_dom_sf"/>
</dbReference>
<evidence type="ECO:0000256" key="3">
    <source>
        <dbReference type="ARBA" id="ARBA00023002"/>
    </source>
</evidence>
<dbReference type="OrthoDB" id="9806974at2"/>
<dbReference type="InterPro" id="IPR057571">
    <property type="entry name" value="SDR_PhqE-like"/>
</dbReference>
<dbReference type="InterPro" id="IPR051122">
    <property type="entry name" value="SDR_DHRS6-like"/>
</dbReference>
<evidence type="ECO:0000256" key="2">
    <source>
        <dbReference type="ARBA" id="ARBA00022857"/>
    </source>
</evidence>
<dbReference type="SUPFAM" id="SSF51735">
    <property type="entry name" value="NAD(P)-binding Rossmann-fold domains"/>
    <property type="match status" value="1"/>
</dbReference>
<gene>
    <name evidence="4" type="ORF">F0L68_00645</name>
</gene>
<dbReference type="AlphaFoldDB" id="A0A5B2XWK9"/>
<dbReference type="Pfam" id="PF23441">
    <property type="entry name" value="SDR"/>
    <property type="match status" value="1"/>
</dbReference>
<keyword evidence="3" id="KW-0560">Oxidoreductase</keyword>
<dbReference type="InterPro" id="IPR002347">
    <property type="entry name" value="SDR_fam"/>
</dbReference>
<proteinExistence type="inferred from homology"/>
<dbReference type="PANTHER" id="PTHR43477:SF1">
    <property type="entry name" value="DIHYDROANTICAPSIN 7-DEHYDROGENASE"/>
    <property type="match status" value="1"/>
</dbReference>
<evidence type="ECO:0000313" key="4">
    <source>
        <dbReference type="EMBL" id="KAA2267074.1"/>
    </source>
</evidence>
<name>A0A5B2XWK9_9PSEU</name>
<keyword evidence="5" id="KW-1185">Reference proteome</keyword>
<dbReference type="PRINTS" id="PR00081">
    <property type="entry name" value="GDHRDH"/>
</dbReference>
<keyword evidence="2" id="KW-0521">NADP</keyword>
<sequence>MDFNGQRVVVLGGTSGIGLATAAEAARRGADVVVASSRQASVDRALAQLPEGSVGRAVDLTDPARVQAFLDDLGGLDHLVFTAGEPLALMPLDTMDLDHAREFFGLRYFGALSAAKAAAPLVRAGGSITLTTGTAGERPSAGWSVAASICGAIIGLTRALAVELAPLRVNAVSPGVVRSPLWDSVPEADREQLYAATAASLPLGRVGEVEDVARAFLYLMTQPHATGTVLGVDGGTLLA</sequence>
<accession>A0A5B2XWK9</accession>
<dbReference type="Proteomes" id="UP000323454">
    <property type="component" value="Unassembled WGS sequence"/>
</dbReference>
<organism evidence="4 5">
    <name type="scientific">Solihabitans fulvus</name>
    <dbReference type="NCBI Taxonomy" id="1892852"/>
    <lineage>
        <taxon>Bacteria</taxon>
        <taxon>Bacillati</taxon>
        <taxon>Actinomycetota</taxon>
        <taxon>Actinomycetes</taxon>
        <taxon>Pseudonocardiales</taxon>
        <taxon>Pseudonocardiaceae</taxon>
        <taxon>Solihabitans</taxon>
    </lineage>
</organism>